<dbReference type="EMBL" id="VXKE01000004">
    <property type="protein sequence ID" value="KAA8711158.1"/>
    <property type="molecule type" value="Genomic_DNA"/>
</dbReference>
<sequence>MTEVSFSTSRWILGFLMNFVRCEKKHKGVTLSGNDRRAFLTLAQKSQNKRSEVSLEKAESFKK</sequence>
<dbReference type="AlphaFoldDB" id="A0A5M9QS42"/>
<protein>
    <submittedName>
        <fullName evidence="1">Uncharacterized protein</fullName>
    </submittedName>
</protein>
<accession>A0A5M9QS42</accession>
<comment type="caution">
    <text evidence="1">The sequence shown here is derived from an EMBL/GenBank/DDBJ whole genome shotgun (WGS) entry which is preliminary data.</text>
</comment>
<proteinExistence type="predicted"/>
<evidence type="ECO:0000313" key="1">
    <source>
        <dbReference type="EMBL" id="KAA8711158.1"/>
    </source>
</evidence>
<dbReference type="Proteomes" id="UP000323707">
    <property type="component" value="Unassembled WGS sequence"/>
</dbReference>
<organism evidence="1 2">
    <name type="scientific">Helicobacter canis</name>
    <dbReference type="NCBI Taxonomy" id="29419"/>
    <lineage>
        <taxon>Bacteria</taxon>
        <taxon>Pseudomonadati</taxon>
        <taxon>Campylobacterota</taxon>
        <taxon>Epsilonproteobacteria</taxon>
        <taxon>Campylobacterales</taxon>
        <taxon>Helicobacteraceae</taxon>
        <taxon>Helicobacter</taxon>
    </lineage>
</organism>
<gene>
    <name evidence="1" type="ORF">F4V45_01365</name>
</gene>
<dbReference type="RefSeq" id="WP_150336730.1">
    <property type="nucleotide sequence ID" value="NZ_JAERIX010000025.1"/>
</dbReference>
<evidence type="ECO:0000313" key="2">
    <source>
        <dbReference type="Proteomes" id="UP000323707"/>
    </source>
</evidence>
<reference evidence="1 2" key="1">
    <citation type="submission" date="2019-09" db="EMBL/GenBank/DDBJ databases">
        <title>Draft genome sequence of various Type strains from the CCUG.</title>
        <authorList>
            <person name="Pineiro-Iglesias B."/>
            <person name="Tunovic T."/>
            <person name="Unosson C."/>
            <person name="Inganas E."/>
            <person name="Ohlen M."/>
            <person name="Cardew S."/>
            <person name="Jensie-Markopoulos S."/>
            <person name="Salva-Serra F."/>
            <person name="Jaen-Luchoro D."/>
            <person name="Karlsson R."/>
            <person name="Svensson-Stadler L."/>
            <person name="Chun J."/>
            <person name="Moore E."/>
        </authorList>
    </citation>
    <scope>NUCLEOTIDE SEQUENCE [LARGE SCALE GENOMIC DNA]</scope>
    <source>
        <strain evidence="1 2">CCUG 32756T</strain>
    </source>
</reference>
<name>A0A5M9QS42_9HELI</name>